<dbReference type="Gene3D" id="3.40.50.300">
    <property type="entry name" value="P-loop containing nucleotide triphosphate hydrolases"/>
    <property type="match status" value="1"/>
</dbReference>
<dbReference type="SUPFAM" id="SSF52200">
    <property type="entry name" value="Toll/Interleukin receptor TIR domain"/>
    <property type="match status" value="1"/>
</dbReference>
<organism evidence="3 4">
    <name type="scientific">Lactuca sativa</name>
    <name type="common">Garden lettuce</name>
    <dbReference type="NCBI Taxonomy" id="4236"/>
    <lineage>
        <taxon>Eukaryota</taxon>
        <taxon>Viridiplantae</taxon>
        <taxon>Streptophyta</taxon>
        <taxon>Embryophyta</taxon>
        <taxon>Tracheophyta</taxon>
        <taxon>Spermatophyta</taxon>
        <taxon>Magnoliopsida</taxon>
        <taxon>eudicotyledons</taxon>
        <taxon>Gunneridae</taxon>
        <taxon>Pentapetalae</taxon>
        <taxon>asterids</taxon>
        <taxon>campanulids</taxon>
        <taxon>Asterales</taxon>
        <taxon>Asteraceae</taxon>
        <taxon>Cichorioideae</taxon>
        <taxon>Cichorieae</taxon>
        <taxon>Lactucinae</taxon>
        <taxon>Lactuca</taxon>
    </lineage>
</organism>
<dbReference type="GO" id="GO:0006952">
    <property type="term" value="P:defense response"/>
    <property type="evidence" value="ECO:0007669"/>
    <property type="project" value="InterPro"/>
</dbReference>
<dbReference type="SUPFAM" id="SSF52540">
    <property type="entry name" value="P-loop containing nucleoside triphosphate hydrolases"/>
    <property type="match status" value="1"/>
</dbReference>
<dbReference type="PANTHER" id="PTHR11017">
    <property type="entry name" value="LEUCINE-RICH REPEAT-CONTAINING PROTEIN"/>
    <property type="match status" value="1"/>
</dbReference>
<keyword evidence="4" id="KW-1185">Reference proteome</keyword>
<dbReference type="PANTHER" id="PTHR11017:SF313">
    <property type="entry name" value="TIR DOMAIN, P-LOOP CONTAINING NUCLEOSIDE TRIPHOSPHATE HYDROLASE"/>
    <property type="match status" value="1"/>
</dbReference>
<dbReference type="InterPro" id="IPR044974">
    <property type="entry name" value="Disease_R_plants"/>
</dbReference>
<sequence>MAVLSKFVEGPSSSSTNNHKYEVFLSFRGVDTRYGFTNHLHKALLDANISTFLDDEEIKTRGELKPELESAIKASRAFVIVLSQNYASSSWCLDELVPILEQRMRSNQIVIPIFYHVEPTHIGKQESTFGVAIAEHKQKMEKMTNANKRSQLAQKIEGWTNALTQVANLKGMYAKGRKETEFVEEIVKDIYRRLHKMISDLPQLFGMSDSIEFITSWLKDDSSESYRGGILTILGMGGTGKTALAKYVYQLYFREFDATCFIEDIGRTCDAKNNGLLDLQKQLVDAISKKSSIQVYDVPVYTSKIENVLAYKKLNGSCSREKKLLGSLKILDLSFCEQLRRVGGFDELHALYEVVHRNLGIEERGHQ</sequence>
<comment type="caution">
    <text evidence="3">The sequence shown here is derived from an EMBL/GenBank/DDBJ whole genome shotgun (WGS) entry which is preliminary data.</text>
</comment>
<dbReference type="GO" id="GO:0007165">
    <property type="term" value="P:signal transduction"/>
    <property type="evidence" value="ECO:0000318"/>
    <property type="project" value="GO_Central"/>
</dbReference>
<evidence type="ECO:0000259" key="2">
    <source>
        <dbReference type="PROSITE" id="PS50104"/>
    </source>
</evidence>
<dbReference type="PROSITE" id="PS50104">
    <property type="entry name" value="TIR"/>
    <property type="match status" value="1"/>
</dbReference>
<dbReference type="GO" id="GO:0005634">
    <property type="term" value="C:nucleus"/>
    <property type="evidence" value="ECO:0000318"/>
    <property type="project" value="GO_Central"/>
</dbReference>
<dbReference type="SMART" id="SM00255">
    <property type="entry name" value="TIR"/>
    <property type="match status" value="1"/>
</dbReference>
<feature type="domain" description="TIR" evidence="2">
    <location>
        <begin position="19"/>
        <end position="194"/>
    </location>
</feature>
<dbReference type="EMBL" id="NBSK02000001">
    <property type="protein sequence ID" value="KAJ0225618.1"/>
    <property type="molecule type" value="Genomic_DNA"/>
</dbReference>
<reference evidence="3 4" key="1">
    <citation type="journal article" date="2017" name="Nat. Commun.">
        <title>Genome assembly with in vitro proximity ligation data and whole-genome triplication in lettuce.</title>
        <authorList>
            <person name="Reyes-Chin-Wo S."/>
            <person name="Wang Z."/>
            <person name="Yang X."/>
            <person name="Kozik A."/>
            <person name="Arikit S."/>
            <person name="Song C."/>
            <person name="Xia L."/>
            <person name="Froenicke L."/>
            <person name="Lavelle D.O."/>
            <person name="Truco M.J."/>
            <person name="Xia R."/>
            <person name="Zhu S."/>
            <person name="Xu C."/>
            <person name="Xu H."/>
            <person name="Xu X."/>
            <person name="Cox K."/>
            <person name="Korf I."/>
            <person name="Meyers B.C."/>
            <person name="Michelmore R.W."/>
        </authorList>
    </citation>
    <scope>NUCLEOTIDE SEQUENCE [LARGE SCALE GENOMIC DNA]</scope>
    <source>
        <strain evidence="4">cv. Salinas</strain>
        <tissue evidence="3">Seedlings</tissue>
    </source>
</reference>
<dbReference type="Proteomes" id="UP000235145">
    <property type="component" value="Unassembled WGS sequence"/>
</dbReference>
<dbReference type="OrthoDB" id="1357022at2759"/>
<dbReference type="AlphaFoldDB" id="A0A9R1WL01"/>
<evidence type="ECO:0000256" key="1">
    <source>
        <dbReference type="ARBA" id="ARBA00023027"/>
    </source>
</evidence>
<accession>A0A9R1WL01</accession>
<dbReference type="Pfam" id="PF01582">
    <property type="entry name" value="TIR"/>
    <property type="match status" value="1"/>
</dbReference>
<dbReference type="FunFam" id="3.40.50.10140:FF:000007">
    <property type="entry name" value="Disease resistance protein (TIR-NBS-LRR class)"/>
    <property type="match status" value="1"/>
</dbReference>
<dbReference type="Gene3D" id="3.40.50.10140">
    <property type="entry name" value="Toll/interleukin-1 receptor homology (TIR) domain"/>
    <property type="match status" value="1"/>
</dbReference>
<proteinExistence type="predicted"/>
<keyword evidence="1" id="KW-0520">NAD</keyword>
<evidence type="ECO:0000313" key="4">
    <source>
        <dbReference type="Proteomes" id="UP000235145"/>
    </source>
</evidence>
<evidence type="ECO:0000313" key="3">
    <source>
        <dbReference type="EMBL" id="KAJ0225618.1"/>
    </source>
</evidence>
<name>A0A9R1WL01_LACSA</name>
<dbReference type="InterPro" id="IPR027417">
    <property type="entry name" value="P-loop_NTPase"/>
</dbReference>
<protein>
    <recommendedName>
        <fullName evidence="2">TIR domain-containing protein</fullName>
    </recommendedName>
</protein>
<dbReference type="InterPro" id="IPR000157">
    <property type="entry name" value="TIR_dom"/>
</dbReference>
<dbReference type="InterPro" id="IPR035897">
    <property type="entry name" value="Toll_tir_struct_dom_sf"/>
</dbReference>
<gene>
    <name evidence="3" type="ORF">LSAT_V11C100031500</name>
</gene>